<proteinExistence type="predicted"/>
<keyword evidence="1" id="KW-0472">Membrane</keyword>
<dbReference type="Proteomes" id="UP000266673">
    <property type="component" value="Unassembled WGS sequence"/>
</dbReference>
<keyword evidence="1" id="KW-0812">Transmembrane</keyword>
<evidence type="ECO:0000313" key="3">
    <source>
        <dbReference type="Proteomes" id="UP000266673"/>
    </source>
</evidence>
<feature type="transmembrane region" description="Helical" evidence="1">
    <location>
        <begin position="175"/>
        <end position="195"/>
    </location>
</feature>
<comment type="caution">
    <text evidence="2">The sequence shown here is derived from an EMBL/GenBank/DDBJ whole genome shotgun (WGS) entry which is preliminary data.</text>
</comment>
<keyword evidence="1" id="KW-1133">Transmembrane helix</keyword>
<name>A0A397WC32_9GLOM</name>
<accession>A0A397WC32</accession>
<dbReference type="AlphaFoldDB" id="A0A397WC32"/>
<sequence length="201" mass="22290">MSPTTGLMSAVDSREPTDSEALNITSLAVAQDIKEDTSGFNGLSSDNFDSFITETSVRSQWIAFWILWIIWALLLLMNLIQKELVKRDVETEIRRSTAERAERTETGFLERLGNGPKRASKIAHDLLLGFLSALVINTLGRGSGVAVEVLSWIYLGLSIVWLVTEMITVNKLVRLSMGFVLLAILLTIIIISYAAGWRFVG</sequence>
<keyword evidence="3" id="KW-1185">Reference proteome</keyword>
<evidence type="ECO:0000256" key="1">
    <source>
        <dbReference type="SAM" id="Phobius"/>
    </source>
</evidence>
<reference evidence="2" key="1">
    <citation type="submission" date="2018-06" db="EMBL/GenBank/DDBJ databases">
        <title>Comparative genomics reveals the genomic features of Rhizophagus irregularis, R. cerebriforme, R. diaphanum and Gigaspora rosea, and their symbiotic lifestyle signature.</title>
        <authorList>
            <person name="Morin E."/>
            <person name="San Clemente H."/>
            <person name="Chen E.C.H."/>
            <person name="De La Providencia I."/>
            <person name="Hainaut M."/>
            <person name="Kuo A."/>
            <person name="Kohler A."/>
            <person name="Murat C."/>
            <person name="Tang N."/>
            <person name="Roy S."/>
            <person name="Loubradou J."/>
            <person name="Henrissat B."/>
            <person name="Grigoriev I.V."/>
            <person name="Corradi N."/>
            <person name="Roux C."/>
            <person name="Martin F.M."/>
        </authorList>
    </citation>
    <scope>NUCLEOTIDE SEQUENCE [LARGE SCALE GENOMIC DNA]</scope>
    <source>
        <strain evidence="2">DAOM 194757</strain>
    </source>
</reference>
<organism evidence="2 3">
    <name type="scientific">Gigaspora rosea</name>
    <dbReference type="NCBI Taxonomy" id="44941"/>
    <lineage>
        <taxon>Eukaryota</taxon>
        <taxon>Fungi</taxon>
        <taxon>Fungi incertae sedis</taxon>
        <taxon>Mucoromycota</taxon>
        <taxon>Glomeromycotina</taxon>
        <taxon>Glomeromycetes</taxon>
        <taxon>Diversisporales</taxon>
        <taxon>Gigasporaceae</taxon>
        <taxon>Gigaspora</taxon>
    </lineage>
</organism>
<protein>
    <submittedName>
        <fullName evidence="2">Uncharacterized protein</fullName>
    </submittedName>
</protein>
<feature type="transmembrane region" description="Helical" evidence="1">
    <location>
        <begin position="145"/>
        <end position="163"/>
    </location>
</feature>
<dbReference type="EMBL" id="QKWP01000035">
    <property type="protein sequence ID" value="RIB29546.1"/>
    <property type="molecule type" value="Genomic_DNA"/>
</dbReference>
<gene>
    <name evidence="2" type="ORF">C2G38_2136785</name>
</gene>
<dbReference type="OrthoDB" id="2434983at2759"/>
<feature type="transmembrane region" description="Helical" evidence="1">
    <location>
        <begin position="61"/>
        <end position="80"/>
    </location>
</feature>
<evidence type="ECO:0000313" key="2">
    <source>
        <dbReference type="EMBL" id="RIB29546.1"/>
    </source>
</evidence>